<dbReference type="PROSITE" id="PS51257">
    <property type="entry name" value="PROKAR_LIPOPROTEIN"/>
    <property type="match status" value="1"/>
</dbReference>
<protein>
    <submittedName>
        <fullName evidence="3">Fe(3+)-binding periplasmic protein</fullName>
    </submittedName>
</protein>
<feature type="signal peptide" evidence="2">
    <location>
        <begin position="1"/>
        <end position="21"/>
    </location>
</feature>
<evidence type="ECO:0000313" key="4">
    <source>
        <dbReference type="Proteomes" id="UP000180254"/>
    </source>
</evidence>
<dbReference type="OrthoDB" id="179400at2"/>
<accession>A0A1S1V9F9</accession>
<dbReference type="AlphaFoldDB" id="A0A1S1V9F9"/>
<comment type="caution">
    <text evidence="3">The sequence shown here is derived from an EMBL/GenBank/DDBJ whole genome shotgun (WGS) entry which is preliminary data.</text>
</comment>
<dbReference type="PANTHER" id="PTHR30006:SF24">
    <property type="entry name" value="SLL0237 PROTEIN"/>
    <property type="match status" value="1"/>
</dbReference>
<dbReference type="Gene3D" id="3.40.190.10">
    <property type="entry name" value="Periplasmic binding protein-like II"/>
    <property type="match status" value="2"/>
</dbReference>
<dbReference type="PIRSF" id="PIRSF002825">
    <property type="entry name" value="CfbpA"/>
    <property type="match status" value="1"/>
</dbReference>
<evidence type="ECO:0000313" key="3">
    <source>
        <dbReference type="EMBL" id="OHW63045.1"/>
    </source>
</evidence>
<keyword evidence="1 2" id="KW-0732">Signal</keyword>
<dbReference type="Pfam" id="PF13343">
    <property type="entry name" value="SBP_bac_6"/>
    <property type="match status" value="1"/>
</dbReference>
<feature type="chain" id="PRO_5039676345" evidence="2">
    <location>
        <begin position="22"/>
        <end position="363"/>
    </location>
</feature>
<dbReference type="EMBL" id="MKIE01000002">
    <property type="protein sequence ID" value="OHW63045.1"/>
    <property type="molecule type" value="Genomic_DNA"/>
</dbReference>
<dbReference type="RefSeq" id="WP_071061960.1">
    <property type="nucleotide sequence ID" value="NZ_MKIE01000002.1"/>
</dbReference>
<proteinExistence type="predicted"/>
<organism evidence="3 4">
    <name type="scientific">Andreesenia angusta</name>
    <dbReference type="NCBI Taxonomy" id="39480"/>
    <lineage>
        <taxon>Bacteria</taxon>
        <taxon>Bacillati</taxon>
        <taxon>Bacillota</taxon>
        <taxon>Tissierellia</taxon>
        <taxon>Tissierellales</taxon>
        <taxon>Gottschalkiaceae</taxon>
        <taxon>Andreesenia</taxon>
    </lineage>
</organism>
<dbReference type="PANTHER" id="PTHR30006">
    <property type="entry name" value="THIAMINE-BINDING PERIPLASMIC PROTEIN-RELATED"/>
    <property type="match status" value="1"/>
</dbReference>
<reference evidence="3 4" key="1">
    <citation type="submission" date="2016-09" db="EMBL/GenBank/DDBJ databases">
        <title>Genome sequence of Eubacterium angustum.</title>
        <authorList>
            <person name="Poehlein A."/>
            <person name="Daniel R."/>
        </authorList>
    </citation>
    <scope>NUCLEOTIDE SEQUENCE [LARGE SCALE GENOMIC DNA]</scope>
    <source>
        <strain evidence="3 4">DSM 1989</strain>
    </source>
</reference>
<evidence type="ECO:0000256" key="1">
    <source>
        <dbReference type="ARBA" id="ARBA00022729"/>
    </source>
</evidence>
<gene>
    <name evidence="3" type="primary">fbpA</name>
    <name evidence="3" type="ORF">EUAN_08290</name>
</gene>
<keyword evidence="4" id="KW-1185">Reference proteome</keyword>
<dbReference type="STRING" id="39480.EUAN_08290"/>
<dbReference type="InterPro" id="IPR026045">
    <property type="entry name" value="Ferric-bd"/>
</dbReference>
<sequence length="363" mass="40228">MNLLKRFLLLTLSMVLAISLAACSNSDKSSSEDAKSGAESEAKTQDLEEKLVIYSTHGEDMLEVVADGFTEKTGVEVEFINLKGELADRVRAEKENPQADIMYGGASSLFITMAEEDLFESTKPSWEESLDAKFKDSEGRWFGVMQTPVVMFYNNEALSEEEAPKSWADLADPKYKDMIVSRDYVSSSQRATIVSLLDYYSSNSSFEEGVEYLKQLDQNTKNYYGSGSLHFQAVGKSEAPISYGVLSSITDNVNNNGMPLTMIDAEEGSIVLTDAIAAIKNSPHPNAAAAFIDYAGSEEVQVKLANEFDRMPTLAEAVKQGPEWMQTPLKEMDINWGNVAKNELEWLNLWDTEIRDSGKDIAE</sequence>
<evidence type="ECO:0000256" key="2">
    <source>
        <dbReference type="SAM" id="SignalP"/>
    </source>
</evidence>
<dbReference type="Proteomes" id="UP000180254">
    <property type="component" value="Unassembled WGS sequence"/>
</dbReference>
<name>A0A1S1V9F9_9FIRM</name>
<dbReference type="SUPFAM" id="SSF53850">
    <property type="entry name" value="Periplasmic binding protein-like II"/>
    <property type="match status" value="1"/>
</dbReference>